<evidence type="ECO:0000313" key="13">
    <source>
        <dbReference type="Proteomes" id="UP001165413"/>
    </source>
</evidence>
<dbReference type="InterPro" id="IPR052351">
    <property type="entry name" value="Ornithine_N-alpha-AT"/>
</dbReference>
<evidence type="ECO:0000256" key="8">
    <source>
        <dbReference type="ARBA" id="ARBA00039866"/>
    </source>
</evidence>
<dbReference type="PANTHER" id="PTHR37323:SF1">
    <property type="entry name" value="L-ORNITHINE N(ALPHA)-ACYLTRANSFERASE"/>
    <property type="match status" value="1"/>
</dbReference>
<dbReference type="Pfam" id="PF19576">
    <property type="entry name" value="Acyltransf_2"/>
    <property type="match status" value="1"/>
</dbReference>
<dbReference type="RefSeq" id="WP_254099220.1">
    <property type="nucleotide sequence ID" value="NZ_JANATA010000005.1"/>
</dbReference>
<evidence type="ECO:0000259" key="11">
    <source>
        <dbReference type="Pfam" id="PF19576"/>
    </source>
</evidence>
<dbReference type="GO" id="GO:0006629">
    <property type="term" value="P:lipid metabolic process"/>
    <property type="evidence" value="ECO:0007669"/>
    <property type="project" value="UniProtKB-KW"/>
</dbReference>
<keyword evidence="3" id="KW-0808">Transferase</keyword>
<proteinExistence type="inferred from homology"/>
<evidence type="ECO:0000256" key="2">
    <source>
        <dbReference type="ARBA" id="ARBA00022516"/>
    </source>
</evidence>
<dbReference type="CDD" id="cd07986">
    <property type="entry name" value="LPLAT_ACT14924-like"/>
    <property type="match status" value="1"/>
</dbReference>
<evidence type="ECO:0000256" key="6">
    <source>
        <dbReference type="ARBA" id="ARBA00038095"/>
    </source>
</evidence>
<evidence type="ECO:0000313" key="12">
    <source>
        <dbReference type="EMBL" id="MCP3428145.1"/>
    </source>
</evidence>
<organism evidence="12 13">
    <name type="scientific">Opacimonas viscosa</name>
    <dbReference type="NCBI Taxonomy" id="2961944"/>
    <lineage>
        <taxon>Bacteria</taxon>
        <taxon>Pseudomonadati</taxon>
        <taxon>Pseudomonadota</taxon>
        <taxon>Gammaproteobacteria</taxon>
        <taxon>Alteromonadales</taxon>
        <taxon>Alteromonadaceae</taxon>
        <taxon>Opacimonas</taxon>
    </lineage>
</organism>
<accession>A0AA41WXZ7</accession>
<evidence type="ECO:0000256" key="5">
    <source>
        <dbReference type="ARBA" id="ARBA00023315"/>
    </source>
</evidence>
<dbReference type="AlphaFoldDB" id="A0AA41WXZ7"/>
<protein>
    <recommendedName>
        <fullName evidence="8">L-ornithine N(alpha)-acyltransferase</fullName>
        <ecNumber evidence="7">2.3.2.30</ecNumber>
    </recommendedName>
</protein>
<comment type="catalytic activity">
    <reaction evidence="10">
        <text>a (3R)-hydroxyacyl-[ACP] + L-ornithine = a lyso-ornithine lipid + holo-[ACP] + H(+)</text>
        <dbReference type="Rhea" id="RHEA:20633"/>
        <dbReference type="Rhea" id="RHEA-COMP:9685"/>
        <dbReference type="Rhea" id="RHEA-COMP:9945"/>
        <dbReference type="ChEBI" id="CHEBI:15378"/>
        <dbReference type="ChEBI" id="CHEBI:46911"/>
        <dbReference type="ChEBI" id="CHEBI:64479"/>
        <dbReference type="ChEBI" id="CHEBI:78827"/>
        <dbReference type="ChEBI" id="CHEBI:138482"/>
        <dbReference type="EC" id="2.3.2.30"/>
    </reaction>
    <physiologicalReaction direction="left-to-right" evidence="10">
        <dbReference type="Rhea" id="RHEA:20634"/>
    </physiologicalReaction>
</comment>
<feature type="domain" description="Putative acyltransferase ACT14924-like acyltransferase" evidence="11">
    <location>
        <begin position="42"/>
        <end position="245"/>
    </location>
</feature>
<comment type="function">
    <text evidence="9">Catalyzes the first step in the biosynthesis of ornithine lipids, which are phosphorus-free membrane lipids. Catalyzes the 3-hydroxyacyl-acyl carrier protein-dependent acylation of ornithine to form lyso-ornithine lipid (LOL).</text>
</comment>
<evidence type="ECO:0000256" key="4">
    <source>
        <dbReference type="ARBA" id="ARBA00023098"/>
    </source>
</evidence>
<dbReference type="GO" id="GO:0043810">
    <property type="term" value="F:ornithine-acyl [acyl carrier protein] N-acyltransferase activity"/>
    <property type="evidence" value="ECO:0007669"/>
    <property type="project" value="UniProtKB-EC"/>
</dbReference>
<comment type="caution">
    <text evidence="12">The sequence shown here is derived from an EMBL/GenBank/DDBJ whole genome shotgun (WGS) entry which is preliminary data.</text>
</comment>
<evidence type="ECO:0000256" key="10">
    <source>
        <dbReference type="ARBA" id="ARBA00047785"/>
    </source>
</evidence>
<name>A0AA41WXZ7_9ALTE</name>
<reference evidence="12" key="1">
    <citation type="submission" date="2022-07" db="EMBL/GenBank/DDBJ databases">
        <title>Characterization of the Novel Bacterium Alteromonas immobilis LMIT006 and Alteromonas gregis LMIT007.</title>
        <authorList>
            <person name="Lin X."/>
        </authorList>
    </citation>
    <scope>NUCLEOTIDE SEQUENCE</scope>
    <source>
        <strain evidence="12">LMIT007</strain>
    </source>
</reference>
<dbReference type="Pfam" id="PF13444">
    <property type="entry name" value="Acetyltransf_5"/>
    <property type="match status" value="1"/>
</dbReference>
<keyword evidence="13" id="KW-1185">Reference proteome</keyword>
<dbReference type="InterPro" id="IPR045746">
    <property type="entry name" value="ACT14924-like_Acyltransf_dom"/>
</dbReference>
<keyword evidence="5 12" id="KW-0012">Acyltransferase</keyword>
<dbReference type="Gene3D" id="3.40.630.30">
    <property type="match status" value="1"/>
</dbReference>
<dbReference type="PANTHER" id="PTHR37323">
    <property type="entry name" value="GCN5-RELATED N-ACETYLTRANSFERASE"/>
    <property type="match status" value="1"/>
</dbReference>
<evidence type="ECO:0000256" key="7">
    <source>
        <dbReference type="ARBA" id="ARBA00039058"/>
    </source>
</evidence>
<keyword evidence="4" id="KW-0443">Lipid metabolism</keyword>
<dbReference type="SUPFAM" id="SSF55729">
    <property type="entry name" value="Acyl-CoA N-acyltransferases (Nat)"/>
    <property type="match status" value="1"/>
</dbReference>
<keyword evidence="2" id="KW-0444">Lipid biosynthesis</keyword>
<evidence type="ECO:0000256" key="3">
    <source>
        <dbReference type="ARBA" id="ARBA00022679"/>
    </source>
</evidence>
<dbReference type="EMBL" id="JANATA010000005">
    <property type="protein sequence ID" value="MCP3428145.1"/>
    <property type="molecule type" value="Genomic_DNA"/>
</dbReference>
<comment type="pathway">
    <text evidence="1">Lipid metabolism.</text>
</comment>
<sequence>MTSSITPRIAAVNLVSNPTISKRLMCALLDHLMGVKQMDKLYQTHQLAGLNKADFAKALLDIQKITAVKHEALLAKIPATGPVIIASNHPFGGIEGVLLAKLISAKRPDLKVFVNKALAIFPELQDYFIFTNPLSPNDPKNAPSLRQAMRHLAQHKALLIFPAGRVSYYQAEFADILDHDWNKMVYTLSQKYSAPILPVFVQGFNRPYFYTLGRIYFRLRMLLLGRELLAKRNTSITLDSGNPVTLPPNLAPEQGAALARALAYAVDSRWHYHWPEDTHSTNKPLANPQIPADLWQELAALPKEQCLIEQADFVVYWSMQAQTPKVVNEIAMLREKVFRMHNEGSGEPLDTDHFDASYTHLFIWHKPTQQIIGAYRMGRTDILQKDLGLDGLYLNKMFKFGSGFINQQEPCLEMGRSFLIPEFQRSPQGLFMLWRGIGEFIMRFPQYRVLYGTVSISKLYRPQSVSIIEHGLINAPENVVPHHAFDLSLPSQIQAYHAKYGLADVVTTFLQALEDDGKDIPVLAKQYQKLGADFHALGIDHSFNHTPGLLLSVDLRKTSPRQQKRFLGQTL</sequence>
<comment type="similarity">
    <text evidence="6">Belongs to the acetyltransferase family. OlsB subfamily.</text>
</comment>
<dbReference type="Proteomes" id="UP001165413">
    <property type="component" value="Unassembled WGS sequence"/>
</dbReference>
<gene>
    <name evidence="12" type="ORF">NLF92_04210</name>
</gene>
<evidence type="ECO:0000256" key="9">
    <source>
        <dbReference type="ARBA" id="ARBA00045724"/>
    </source>
</evidence>
<evidence type="ECO:0000256" key="1">
    <source>
        <dbReference type="ARBA" id="ARBA00005189"/>
    </source>
</evidence>
<dbReference type="InterPro" id="IPR016181">
    <property type="entry name" value="Acyl_CoA_acyltransferase"/>
</dbReference>
<dbReference type="EC" id="2.3.2.30" evidence="7"/>